<dbReference type="Pfam" id="PF05299">
    <property type="entry name" value="Peptidase_M61"/>
    <property type="match status" value="1"/>
</dbReference>
<keyword evidence="3" id="KW-1185">Reference proteome</keyword>
<dbReference type="Gene3D" id="2.60.40.3650">
    <property type="match status" value="1"/>
</dbReference>
<name>A0ABP9Q8M2_9RHOO</name>
<dbReference type="InterPro" id="IPR007963">
    <property type="entry name" value="Peptidase_M61_catalytic"/>
</dbReference>
<evidence type="ECO:0000313" key="2">
    <source>
        <dbReference type="EMBL" id="GAA5158667.1"/>
    </source>
</evidence>
<dbReference type="InterPro" id="IPR001478">
    <property type="entry name" value="PDZ"/>
</dbReference>
<evidence type="ECO:0000259" key="1">
    <source>
        <dbReference type="PROSITE" id="PS50106"/>
    </source>
</evidence>
<dbReference type="SUPFAM" id="SSF55486">
    <property type="entry name" value="Metalloproteases ('zincins'), catalytic domain"/>
    <property type="match status" value="1"/>
</dbReference>
<accession>A0ABP9Q8M2</accession>
<dbReference type="SMART" id="SM00228">
    <property type="entry name" value="PDZ"/>
    <property type="match status" value="1"/>
</dbReference>
<dbReference type="Pfam" id="PF13180">
    <property type="entry name" value="PDZ_2"/>
    <property type="match status" value="1"/>
</dbReference>
<gene>
    <name evidence="2" type="ORF">GCM10025770_03510</name>
</gene>
<dbReference type="PIRSF" id="PIRSF016493">
    <property type="entry name" value="Glycyl_aminpptds"/>
    <property type="match status" value="1"/>
</dbReference>
<evidence type="ECO:0000313" key="3">
    <source>
        <dbReference type="Proteomes" id="UP001500547"/>
    </source>
</evidence>
<dbReference type="InterPro" id="IPR036034">
    <property type="entry name" value="PDZ_sf"/>
</dbReference>
<sequence>MPSALRYTVEVADAAAHLFRVRLLVPDPDEAGQKLSLPVWIPGSYMIREFAKNIVSIAARQAGKRIALNKLDKHAWQTARLRAGQALEVEMTVYAWDLSVRCAHLDQTHGFFNGTQLFLQVAGREHARHLVELVHPAGEAFKDWRVATTLGTAQGLKGAARVGGFGLYAAADYDELVDHPVEMGMFRLLRFNAGGVPHQVAVTGRVRFDEKRLAADLQKICQAQIDMFGGKAPFSRFLFQVMAVGEGYGGLEHRSSTALLCSRNDLPVPGVSSIDERYRGFLGLCSHEYFHSWNVKRIKPAAFLPYRLDVENYTRLLWVFEGFTSYYDDLILVRSGVISQADYLGILARTISGVERTPGRLRQSVAESSFDAWTKYYRQDENSPNAIVSYYTKGALIAAGLDLSIRAATQGKRSLDDVMRHLWQHVYLAGLGVEEGAMPAIVKAATGVDVSRQIAAWAEGTVDVPFDKLLAAVGVGLERKRGNLLSGIGIRTKADGGALKLTHVIDGGSAQRAGLSAGDELVAIDGLRVTGSNLESLLLRYGVGDKLEVQFFRRDELMQTRLTFAAPRNDEYVLIRQPKVSAAVQRLRDDWLRAE</sequence>
<dbReference type="EMBL" id="BAABLD010000002">
    <property type="protein sequence ID" value="GAA5158667.1"/>
    <property type="molecule type" value="Genomic_DNA"/>
</dbReference>
<proteinExistence type="predicted"/>
<organism evidence="2 3">
    <name type="scientific">Viridibacterium curvum</name>
    <dbReference type="NCBI Taxonomy" id="1101404"/>
    <lineage>
        <taxon>Bacteria</taxon>
        <taxon>Pseudomonadati</taxon>
        <taxon>Pseudomonadota</taxon>
        <taxon>Betaproteobacteria</taxon>
        <taxon>Rhodocyclales</taxon>
        <taxon>Rhodocyclaceae</taxon>
        <taxon>Viridibacterium</taxon>
    </lineage>
</organism>
<dbReference type="Gene3D" id="1.10.390.10">
    <property type="entry name" value="Neutral Protease Domain 2"/>
    <property type="match status" value="1"/>
</dbReference>
<dbReference type="PROSITE" id="PS50106">
    <property type="entry name" value="PDZ"/>
    <property type="match status" value="1"/>
</dbReference>
<dbReference type="InterPro" id="IPR040756">
    <property type="entry name" value="Peptidase_M61_N"/>
</dbReference>
<dbReference type="SUPFAM" id="SSF50156">
    <property type="entry name" value="PDZ domain-like"/>
    <property type="match status" value="1"/>
</dbReference>
<dbReference type="InterPro" id="IPR024191">
    <property type="entry name" value="Peptidase_M61"/>
</dbReference>
<dbReference type="InterPro" id="IPR027268">
    <property type="entry name" value="Peptidase_M4/M1_CTD_sf"/>
</dbReference>
<feature type="domain" description="PDZ" evidence="1">
    <location>
        <begin position="474"/>
        <end position="536"/>
    </location>
</feature>
<reference evidence="3" key="1">
    <citation type="journal article" date="2019" name="Int. J. Syst. Evol. Microbiol.">
        <title>The Global Catalogue of Microorganisms (GCM) 10K type strain sequencing project: providing services to taxonomists for standard genome sequencing and annotation.</title>
        <authorList>
            <consortium name="The Broad Institute Genomics Platform"/>
            <consortium name="The Broad Institute Genome Sequencing Center for Infectious Disease"/>
            <person name="Wu L."/>
            <person name="Ma J."/>
        </authorList>
    </citation>
    <scope>NUCLEOTIDE SEQUENCE [LARGE SCALE GENOMIC DNA]</scope>
    <source>
        <strain evidence="3">JCM 18715</strain>
    </source>
</reference>
<dbReference type="Gene3D" id="2.30.42.10">
    <property type="match status" value="1"/>
</dbReference>
<protein>
    <submittedName>
        <fullName evidence="2">PDZ domain-containing protein</fullName>
    </submittedName>
</protein>
<dbReference type="Pfam" id="PF17899">
    <property type="entry name" value="Peptidase_M61_N"/>
    <property type="match status" value="1"/>
</dbReference>
<dbReference type="Proteomes" id="UP001500547">
    <property type="component" value="Unassembled WGS sequence"/>
</dbReference>
<comment type="caution">
    <text evidence="2">The sequence shown here is derived from an EMBL/GenBank/DDBJ whole genome shotgun (WGS) entry which is preliminary data.</text>
</comment>